<proteinExistence type="predicted"/>
<evidence type="ECO:0000313" key="2">
    <source>
        <dbReference type="Proteomes" id="UP001139516"/>
    </source>
</evidence>
<dbReference type="RefSeq" id="WP_248666451.1">
    <property type="nucleotide sequence ID" value="NZ_JALPRX010000029.1"/>
</dbReference>
<accession>A0A9X1Y6B0</accession>
<sequence>MGGIFSSPKPTVVGPAAQPNQTVVTPVAAGPGPAQVASQGRVDAMDQVQRGMTGLIATAPGGVLSQAMPIATRKTLLGE</sequence>
<gene>
    <name evidence="1" type="ORF">M0638_08040</name>
</gene>
<comment type="caution">
    <text evidence="1">The sequence shown here is derived from an EMBL/GenBank/DDBJ whole genome shotgun (WGS) entry which is preliminary data.</text>
</comment>
<protein>
    <submittedName>
        <fullName evidence="1">Uncharacterized protein</fullName>
    </submittedName>
</protein>
<keyword evidence="2" id="KW-1185">Reference proteome</keyword>
<name>A0A9X1Y6B0_9PROT</name>
<dbReference type="EMBL" id="JALPRX010000029">
    <property type="protein sequence ID" value="MCK8784326.1"/>
    <property type="molecule type" value="Genomic_DNA"/>
</dbReference>
<reference evidence="1" key="1">
    <citation type="submission" date="2022-04" db="EMBL/GenBank/DDBJ databases">
        <title>Roseomonas acroporae sp. nov., isolated from coral Acropora digitifera.</title>
        <authorList>
            <person name="Sun H."/>
        </authorList>
    </citation>
    <scope>NUCLEOTIDE SEQUENCE</scope>
    <source>
        <strain evidence="1">NAR14</strain>
    </source>
</reference>
<evidence type="ECO:0000313" key="1">
    <source>
        <dbReference type="EMBL" id="MCK8784326.1"/>
    </source>
</evidence>
<dbReference type="AlphaFoldDB" id="A0A9X1Y6B0"/>
<dbReference type="Proteomes" id="UP001139516">
    <property type="component" value="Unassembled WGS sequence"/>
</dbReference>
<organism evidence="1 2">
    <name type="scientific">Roseomonas acroporae</name>
    <dbReference type="NCBI Taxonomy" id="2937791"/>
    <lineage>
        <taxon>Bacteria</taxon>
        <taxon>Pseudomonadati</taxon>
        <taxon>Pseudomonadota</taxon>
        <taxon>Alphaproteobacteria</taxon>
        <taxon>Acetobacterales</taxon>
        <taxon>Roseomonadaceae</taxon>
        <taxon>Roseomonas</taxon>
    </lineage>
</organism>